<reference evidence="1 2" key="1">
    <citation type="submission" date="2017-01" db="EMBL/GenBank/DDBJ databases">
        <title>A new Hymenobacter.</title>
        <authorList>
            <person name="Liang Y."/>
            <person name="Feng F."/>
        </authorList>
    </citation>
    <scope>NUCLEOTIDE SEQUENCE [LARGE SCALE GENOMIC DNA]</scope>
    <source>
        <strain evidence="1">MIMBbqt21</strain>
    </source>
</reference>
<organism evidence="1 2">
    <name type="scientific">Hymenobacter crusticola</name>
    <dbReference type="NCBI Taxonomy" id="1770526"/>
    <lineage>
        <taxon>Bacteria</taxon>
        <taxon>Pseudomonadati</taxon>
        <taxon>Bacteroidota</taxon>
        <taxon>Cytophagia</taxon>
        <taxon>Cytophagales</taxon>
        <taxon>Hymenobacteraceae</taxon>
        <taxon>Hymenobacter</taxon>
    </lineage>
</organism>
<proteinExistence type="predicted"/>
<evidence type="ECO:0000313" key="2">
    <source>
        <dbReference type="Proteomes" id="UP000194873"/>
    </source>
</evidence>
<accession>A0A243W7I8</accession>
<dbReference type="Proteomes" id="UP000194873">
    <property type="component" value="Unassembled WGS sequence"/>
</dbReference>
<dbReference type="AlphaFoldDB" id="A0A243W7I8"/>
<protein>
    <submittedName>
        <fullName evidence="1">Uncharacterized protein</fullName>
    </submittedName>
</protein>
<sequence>MALPYRFFLLVLGRRIPCHPYGLSKITRTVEDREGAFHTRDLLSGPITFAEADFRLLYAVERSRERCAPLGFVVEKRHAGVWQERIRTTFSLSDCTFDVPRCELQVTVQPEDGYHLLYNNWQRKVNLLDCPVPRTTLTTTIDTLNLGSRDRFEFIRIDSAQEGDYSGNGWQVFLRNTSWISGSLLQKGTRNRDVLLYRLARRGVAYVLNPETNQAEPPDLSDQDFQLDEDWVPTDDTTQTADYVKTIQLAGFKPYQIGTYTDWNGKYGKELILTACGAPSPGPGYLQVTGPAPYGANNEEQTGTCLNLRRHYDDKNFKSLWWRYGAFRFTRCFPLLEGLNYVLKQTAPSLAPDDAANLSHFFTADQNAATGQGGRLNELNRLYLAAGSDIKRPGASEPATRLRLSAEELFTDVASSWDVGWFIDPATGKLRFEHRSWLEANELAPLDLREGGYLQYRYTKAKMPRVERLQVQQAASEGATYAFQEGVVTYAGACVNQQEGENESSRSVNRLTGDIRTLVLQGDRFPDDCLAVLVAAPLTAGQLTQEVENGNQALAASNLFKHYHRRGRVLRQGTLTLGGTVQFDSVRPTVQLEPATTCGPWQDVSLRRPLTTVFGVNGRLLQAEEDLATGEIAVTALHAGPESELPVPGFERAFDAAQFDAEQFA</sequence>
<evidence type="ECO:0000313" key="1">
    <source>
        <dbReference type="EMBL" id="OUJ69192.1"/>
    </source>
</evidence>
<dbReference type="RefSeq" id="WP_086597182.1">
    <property type="nucleotide sequence ID" value="NZ_MTSE01000036.1"/>
</dbReference>
<gene>
    <name evidence="1" type="ORF">BXP70_26760</name>
</gene>
<name>A0A243W7I8_9BACT</name>
<comment type="caution">
    <text evidence="1">The sequence shown here is derived from an EMBL/GenBank/DDBJ whole genome shotgun (WGS) entry which is preliminary data.</text>
</comment>
<dbReference type="EMBL" id="MTSE01000036">
    <property type="protein sequence ID" value="OUJ69192.1"/>
    <property type="molecule type" value="Genomic_DNA"/>
</dbReference>
<keyword evidence="2" id="KW-1185">Reference proteome</keyword>
<dbReference type="OrthoDB" id="9817613at2"/>